<protein>
    <submittedName>
        <fullName evidence="2">Uncharacterized protein</fullName>
    </submittedName>
</protein>
<sequence>MLTVSSVQGVLSGLGCLVTCRARLFSAASPACNHRASLNAAVPLSLIILELFYGALDFTLFFQYNPSIIRIT</sequence>
<feature type="transmembrane region" description="Helical" evidence="1">
    <location>
        <begin position="40"/>
        <end position="62"/>
    </location>
</feature>
<dbReference type="EMBL" id="GIFC01000841">
    <property type="protein sequence ID" value="MXU82924.1"/>
    <property type="molecule type" value="Transcribed_RNA"/>
</dbReference>
<name>A0A6B0U2J0_IXORI</name>
<organism evidence="2">
    <name type="scientific">Ixodes ricinus</name>
    <name type="common">Common tick</name>
    <name type="synonym">Acarus ricinus</name>
    <dbReference type="NCBI Taxonomy" id="34613"/>
    <lineage>
        <taxon>Eukaryota</taxon>
        <taxon>Metazoa</taxon>
        <taxon>Ecdysozoa</taxon>
        <taxon>Arthropoda</taxon>
        <taxon>Chelicerata</taxon>
        <taxon>Arachnida</taxon>
        <taxon>Acari</taxon>
        <taxon>Parasitiformes</taxon>
        <taxon>Ixodida</taxon>
        <taxon>Ixodoidea</taxon>
        <taxon>Ixodidae</taxon>
        <taxon>Ixodinae</taxon>
        <taxon>Ixodes</taxon>
    </lineage>
</organism>
<dbReference type="AlphaFoldDB" id="A0A6B0U2J0"/>
<reference evidence="2" key="1">
    <citation type="submission" date="2019-12" db="EMBL/GenBank/DDBJ databases">
        <title>An insight into the sialome of adult female Ixodes ricinus ticks feeding for 6 days.</title>
        <authorList>
            <person name="Perner J."/>
            <person name="Ribeiro J.M.C."/>
        </authorList>
    </citation>
    <scope>NUCLEOTIDE SEQUENCE</scope>
    <source>
        <strain evidence="2">Semi-engorged</strain>
        <tissue evidence="2">Salivary glands</tissue>
    </source>
</reference>
<keyword evidence="1" id="KW-1133">Transmembrane helix</keyword>
<proteinExistence type="predicted"/>
<keyword evidence="1" id="KW-0472">Membrane</keyword>
<accession>A0A6B0U2J0</accession>
<evidence type="ECO:0000256" key="1">
    <source>
        <dbReference type="SAM" id="Phobius"/>
    </source>
</evidence>
<keyword evidence="1" id="KW-0812">Transmembrane</keyword>
<evidence type="ECO:0000313" key="2">
    <source>
        <dbReference type="EMBL" id="MXU82924.1"/>
    </source>
</evidence>